<comment type="caution">
    <text evidence="2">The sequence shown here is derived from an EMBL/GenBank/DDBJ whole genome shotgun (WGS) entry which is preliminary data.</text>
</comment>
<gene>
    <name evidence="2" type="ORF">EV696_109116</name>
</gene>
<keyword evidence="3" id="KW-1185">Reference proteome</keyword>
<dbReference type="Pfam" id="PF26379">
    <property type="entry name" value="FimL_2nd"/>
    <property type="match status" value="1"/>
</dbReference>
<accession>A0A4R6UM11</accession>
<organism evidence="2 3">
    <name type="scientific">Permianibacter aggregans</name>
    <dbReference type="NCBI Taxonomy" id="1510150"/>
    <lineage>
        <taxon>Bacteria</taxon>
        <taxon>Pseudomonadati</taxon>
        <taxon>Pseudomonadota</taxon>
        <taxon>Gammaproteobacteria</taxon>
        <taxon>Pseudomonadales</taxon>
        <taxon>Pseudomonadaceae</taxon>
        <taxon>Permianibacter</taxon>
    </lineage>
</organism>
<dbReference type="OrthoDB" id="9803176at2"/>
<dbReference type="EMBL" id="SNYM01000009">
    <property type="protein sequence ID" value="TDQ47712.1"/>
    <property type="molecule type" value="Genomic_DNA"/>
</dbReference>
<dbReference type="RefSeq" id="WP_133590947.1">
    <property type="nucleotide sequence ID" value="NZ_CP037953.1"/>
</dbReference>
<sequence length="557" mass="62072">MNTLTASAALQLVHGELNALLNQIGDHLDLFAKHWQQRQGLEEAINELLVVRGTLELVDMTAARHFTEEALEIVKEMPFEADAKALDTVGQVSYGCALLARYFDYIVSKQCDVPELLLPAINQLRQSRRQAPLLDSHFFPVRVPSVRIASSVTFKELNQTGRRQHLLFQMGLLHVVKHGKQGSGLKLCARATEILGRSAPDGRHKEFWYLANGVINAMTSELMLTPSRLRWLSQIERYIDKHLESARSEQISVIPNVLWRDVFYHLSLAKKRPAGFDALAKAFHVQVRPLTDHDLLDAQRALGAPADQTYRVVLSHVHDELSALLADLNHKIVSSPGAELDQQALESQIHRLGQTLAVIEQATLAQELIGASAVLSRTELKVLVACHSSVQTVVNALSKVRMGLESKLAATQVRSEFDAPEPHVMKIDERQHSALTDVRSYLAETTSAFDAYIASEGDRSQIRQVNATMEKVCQALTFMKLEHLAEPLLEIQYVVEHALDPANLRSLPAKTLTLVADLLMAVDYALECVMLRQPIPDRVNTLTNATTRLLRKARNAA</sequence>
<evidence type="ECO:0000313" key="3">
    <source>
        <dbReference type="Proteomes" id="UP000295375"/>
    </source>
</evidence>
<dbReference type="Proteomes" id="UP000295375">
    <property type="component" value="Unassembled WGS sequence"/>
</dbReference>
<protein>
    <recommendedName>
        <fullName evidence="1">Scaffold protein FimL second domain-containing protein</fullName>
    </recommendedName>
</protein>
<dbReference type="AlphaFoldDB" id="A0A4R6UM11"/>
<proteinExistence type="predicted"/>
<feature type="domain" description="Scaffold protein FimL second" evidence="1">
    <location>
        <begin position="156"/>
        <end position="287"/>
    </location>
</feature>
<name>A0A4R6UM11_9GAMM</name>
<dbReference type="InterPro" id="IPR058661">
    <property type="entry name" value="FimL_2nd"/>
</dbReference>
<evidence type="ECO:0000259" key="1">
    <source>
        <dbReference type="Pfam" id="PF26379"/>
    </source>
</evidence>
<reference evidence="2 3" key="1">
    <citation type="submission" date="2019-03" db="EMBL/GenBank/DDBJ databases">
        <title>Genomic Encyclopedia of Type Strains, Phase IV (KMG-IV): sequencing the most valuable type-strain genomes for metagenomic binning, comparative biology and taxonomic classification.</title>
        <authorList>
            <person name="Goeker M."/>
        </authorList>
    </citation>
    <scope>NUCLEOTIDE SEQUENCE [LARGE SCALE GENOMIC DNA]</scope>
    <source>
        <strain evidence="2 3">DSM 103792</strain>
    </source>
</reference>
<evidence type="ECO:0000313" key="2">
    <source>
        <dbReference type="EMBL" id="TDQ47712.1"/>
    </source>
</evidence>